<dbReference type="NCBIfam" id="NF046112">
    <property type="entry name" value="MSMEG_6209_Nter"/>
    <property type="match status" value="1"/>
</dbReference>
<evidence type="ECO:0000256" key="4">
    <source>
        <dbReference type="ARBA" id="ARBA00023163"/>
    </source>
</evidence>
<dbReference type="Pfam" id="PF01022">
    <property type="entry name" value="HTH_5"/>
    <property type="match status" value="1"/>
</dbReference>
<dbReference type="SMART" id="SM00226">
    <property type="entry name" value="LMWPc"/>
    <property type="match status" value="1"/>
</dbReference>
<proteinExistence type="predicted"/>
<dbReference type="PROSITE" id="PS00846">
    <property type="entry name" value="HTH_ARSR_1"/>
    <property type="match status" value="1"/>
</dbReference>
<dbReference type="InterPro" id="IPR011991">
    <property type="entry name" value="ArsR-like_HTH"/>
</dbReference>
<dbReference type="EMBL" id="BAABID010000006">
    <property type="protein sequence ID" value="GAA4723295.1"/>
    <property type="molecule type" value="Genomic_DNA"/>
</dbReference>
<reference evidence="7" key="1">
    <citation type="journal article" date="2019" name="Int. J. Syst. Evol. Microbiol.">
        <title>The Global Catalogue of Microorganisms (GCM) 10K type strain sequencing project: providing services to taxonomists for standard genome sequencing and annotation.</title>
        <authorList>
            <consortium name="The Broad Institute Genomics Platform"/>
            <consortium name="The Broad Institute Genome Sequencing Center for Infectious Disease"/>
            <person name="Wu L."/>
            <person name="Ma J."/>
        </authorList>
    </citation>
    <scope>NUCLEOTIDE SEQUENCE [LARGE SCALE GENOMIC DNA]</scope>
    <source>
        <strain evidence="7">JCM 18063</strain>
    </source>
</reference>
<dbReference type="PANTHER" id="PTHR43428">
    <property type="entry name" value="ARSENATE REDUCTASE"/>
    <property type="match status" value="1"/>
</dbReference>
<dbReference type="PANTHER" id="PTHR43428:SF1">
    <property type="entry name" value="ARSENATE REDUCTASE"/>
    <property type="match status" value="1"/>
</dbReference>
<dbReference type="SUPFAM" id="SSF46785">
    <property type="entry name" value="Winged helix' DNA-binding domain"/>
    <property type="match status" value="1"/>
</dbReference>
<dbReference type="SMART" id="SM00418">
    <property type="entry name" value="HTH_ARSR"/>
    <property type="match status" value="1"/>
</dbReference>
<dbReference type="InterPro" id="IPR036390">
    <property type="entry name" value="WH_DNA-bd_sf"/>
</dbReference>
<dbReference type="Pfam" id="PF21234">
    <property type="entry name" value="Phosphatase-like_N"/>
    <property type="match status" value="1"/>
</dbReference>
<dbReference type="Proteomes" id="UP001500956">
    <property type="component" value="Unassembled WGS sequence"/>
</dbReference>
<accession>A0ABP8Y8H3</accession>
<dbReference type="NCBIfam" id="NF033788">
    <property type="entry name" value="HTH_metalloreg"/>
    <property type="match status" value="1"/>
</dbReference>
<evidence type="ECO:0000256" key="1">
    <source>
        <dbReference type="ARBA" id="ARBA00022849"/>
    </source>
</evidence>
<sequence>MTTLTPAPDDAACAPRHTAADHAIGTDAADAVATALKALADPLRLRMLSAVVTSPDGQACVCDLAELTDVSQPTVSHHLKVLRDVGILTSQRRGTWVWYRVAPAYRGAVTTLLDRFAPAALAVDPDAGSRPTLMTGLTDVDPALDRLADSLAARHPDVPAGEVRRIVRESYTGLARRGGMPLHLLALTEHFAGQRLADVERATGDHGPQSAAARPPQVLFVCVGNAGRSQLAAALLHRYAGTRVVVRSAGSMPAADVHDTVRPLLAELAGASDSGDDGTAIFPKPLTDDAVRAADVVVTMGCGDACPVLPGKRYEDWVVGDPALASDQGARAIRDEIDRRVRALLADLLPDLDLPN</sequence>
<comment type="caution">
    <text evidence="6">The sequence shown here is derived from an EMBL/GenBank/DDBJ whole genome shotgun (WGS) entry which is preliminary data.</text>
</comment>
<feature type="domain" description="HTH arsR-type" evidence="5">
    <location>
        <begin position="24"/>
        <end position="124"/>
    </location>
</feature>
<name>A0ABP8Y8H3_9MICO</name>
<evidence type="ECO:0000313" key="7">
    <source>
        <dbReference type="Proteomes" id="UP001500956"/>
    </source>
</evidence>
<dbReference type="InterPro" id="IPR036388">
    <property type="entry name" value="WH-like_DNA-bd_sf"/>
</dbReference>
<keyword evidence="2" id="KW-0805">Transcription regulation</keyword>
<evidence type="ECO:0000256" key="3">
    <source>
        <dbReference type="ARBA" id="ARBA00023125"/>
    </source>
</evidence>
<dbReference type="Gene3D" id="3.40.50.2300">
    <property type="match status" value="1"/>
</dbReference>
<evidence type="ECO:0000313" key="6">
    <source>
        <dbReference type="EMBL" id="GAA4723295.1"/>
    </source>
</evidence>
<dbReference type="InterPro" id="IPR001845">
    <property type="entry name" value="HTH_ArsR_DNA-bd_dom"/>
</dbReference>
<dbReference type="InterPro" id="IPR018334">
    <property type="entry name" value="ArsR_HTH"/>
</dbReference>
<dbReference type="PRINTS" id="PR00778">
    <property type="entry name" value="HTHARSR"/>
</dbReference>
<dbReference type="Pfam" id="PF01451">
    <property type="entry name" value="LMWPc"/>
    <property type="match status" value="1"/>
</dbReference>
<keyword evidence="4" id="KW-0804">Transcription</keyword>
<dbReference type="CDD" id="cd00090">
    <property type="entry name" value="HTH_ARSR"/>
    <property type="match status" value="1"/>
</dbReference>
<keyword evidence="3" id="KW-0238">DNA-binding</keyword>
<organism evidence="6 7">
    <name type="scientific">Isoptericola chiayiensis</name>
    <dbReference type="NCBI Taxonomy" id="579446"/>
    <lineage>
        <taxon>Bacteria</taxon>
        <taxon>Bacillati</taxon>
        <taxon>Actinomycetota</taxon>
        <taxon>Actinomycetes</taxon>
        <taxon>Micrococcales</taxon>
        <taxon>Promicromonosporaceae</taxon>
        <taxon>Isoptericola</taxon>
    </lineage>
</organism>
<dbReference type="SUPFAM" id="SSF52788">
    <property type="entry name" value="Phosphotyrosine protein phosphatases I"/>
    <property type="match status" value="1"/>
</dbReference>
<dbReference type="Gene3D" id="1.10.8.1060">
    <property type="entry name" value="Corynebacterium glutamicum thioredoxin-dependent arsenate reductase, N-terminal domain"/>
    <property type="match status" value="1"/>
</dbReference>
<keyword evidence="7" id="KW-1185">Reference proteome</keyword>
<evidence type="ECO:0000256" key="2">
    <source>
        <dbReference type="ARBA" id="ARBA00023015"/>
    </source>
</evidence>
<dbReference type="Gene3D" id="1.10.10.10">
    <property type="entry name" value="Winged helix-like DNA-binding domain superfamily/Winged helix DNA-binding domain"/>
    <property type="match status" value="1"/>
</dbReference>
<dbReference type="InterPro" id="IPR048716">
    <property type="entry name" value="Phosphatase-like_N"/>
</dbReference>
<dbReference type="PROSITE" id="PS50987">
    <property type="entry name" value="HTH_ARSR_2"/>
    <property type="match status" value="1"/>
</dbReference>
<evidence type="ECO:0000259" key="5">
    <source>
        <dbReference type="PROSITE" id="PS50987"/>
    </source>
</evidence>
<dbReference type="RefSeq" id="WP_172150950.1">
    <property type="nucleotide sequence ID" value="NZ_BAABID010000006.1"/>
</dbReference>
<protein>
    <recommendedName>
        <fullName evidence="5">HTH arsR-type domain-containing protein</fullName>
    </recommendedName>
</protein>
<dbReference type="InterPro" id="IPR023485">
    <property type="entry name" value="Ptyr_pPase"/>
</dbReference>
<keyword evidence="1" id="KW-0059">Arsenical resistance</keyword>
<gene>
    <name evidence="6" type="ORF">GCM10023216_10990</name>
</gene>
<dbReference type="InterPro" id="IPR036196">
    <property type="entry name" value="Ptyr_pPase_sf"/>
</dbReference>